<protein>
    <submittedName>
        <fullName evidence="1">Uncharacterized protein</fullName>
    </submittedName>
</protein>
<name>A0AA35YW07_LACSI</name>
<evidence type="ECO:0000313" key="1">
    <source>
        <dbReference type="EMBL" id="CAI9280897.1"/>
    </source>
</evidence>
<keyword evidence="2" id="KW-1185">Reference proteome</keyword>
<organism evidence="1 2">
    <name type="scientific">Lactuca saligna</name>
    <name type="common">Willowleaf lettuce</name>
    <dbReference type="NCBI Taxonomy" id="75948"/>
    <lineage>
        <taxon>Eukaryota</taxon>
        <taxon>Viridiplantae</taxon>
        <taxon>Streptophyta</taxon>
        <taxon>Embryophyta</taxon>
        <taxon>Tracheophyta</taxon>
        <taxon>Spermatophyta</taxon>
        <taxon>Magnoliopsida</taxon>
        <taxon>eudicotyledons</taxon>
        <taxon>Gunneridae</taxon>
        <taxon>Pentapetalae</taxon>
        <taxon>asterids</taxon>
        <taxon>campanulids</taxon>
        <taxon>Asterales</taxon>
        <taxon>Asteraceae</taxon>
        <taxon>Cichorioideae</taxon>
        <taxon>Cichorieae</taxon>
        <taxon>Lactucinae</taxon>
        <taxon>Lactuca</taxon>
    </lineage>
</organism>
<reference evidence="1" key="1">
    <citation type="submission" date="2023-04" db="EMBL/GenBank/DDBJ databases">
        <authorList>
            <person name="Vijverberg K."/>
            <person name="Xiong W."/>
            <person name="Schranz E."/>
        </authorList>
    </citation>
    <scope>NUCLEOTIDE SEQUENCE</scope>
</reference>
<sequence>MDRYGRVRTAEEFQFLQDRFSFLPEHGVTISAKGVLIYNHPLGNIGGKLFHREINLIEVLPPPVSDRCVWEVAGLLFVEGGNMGSNVPASHSLPTVVSVSPVRSPFFIPSVLPVGAQVGKSNASTQKIHSVHVVPSSVEEIESNDTGLCPCNARRTMYVARLLGGFGDILSV</sequence>
<gene>
    <name evidence="1" type="ORF">LSALG_LOCUS20621</name>
</gene>
<accession>A0AA35YW07</accession>
<evidence type="ECO:0000313" key="2">
    <source>
        <dbReference type="Proteomes" id="UP001177003"/>
    </source>
</evidence>
<proteinExistence type="predicted"/>
<dbReference type="EMBL" id="OX465080">
    <property type="protein sequence ID" value="CAI9280897.1"/>
    <property type="molecule type" value="Genomic_DNA"/>
</dbReference>
<dbReference type="Proteomes" id="UP001177003">
    <property type="component" value="Chromosome 4"/>
</dbReference>
<dbReference type="AlphaFoldDB" id="A0AA35YW07"/>